<comment type="caution">
    <text evidence="1">The sequence shown here is derived from an EMBL/GenBank/DDBJ whole genome shotgun (WGS) entry which is preliminary data.</text>
</comment>
<dbReference type="Proteomes" id="UP001320706">
    <property type="component" value="Unassembled WGS sequence"/>
</dbReference>
<dbReference type="EMBL" id="JAMKPW020000006">
    <property type="protein sequence ID" value="KAK8217296.1"/>
    <property type="molecule type" value="Genomic_DNA"/>
</dbReference>
<reference evidence="1" key="1">
    <citation type="submission" date="2024-02" db="EMBL/GenBank/DDBJ databases">
        <title>Metagenome Assembled Genome of Zalaria obscura JY119.</title>
        <authorList>
            <person name="Vighnesh L."/>
            <person name="Jagadeeshwari U."/>
            <person name="Venkata Ramana C."/>
            <person name="Sasikala C."/>
        </authorList>
    </citation>
    <scope>NUCLEOTIDE SEQUENCE</scope>
    <source>
        <strain evidence="1">JY119</strain>
    </source>
</reference>
<keyword evidence="2" id="KW-1185">Reference proteome</keyword>
<proteinExistence type="predicted"/>
<organism evidence="1 2">
    <name type="scientific">Zalaria obscura</name>
    <dbReference type="NCBI Taxonomy" id="2024903"/>
    <lineage>
        <taxon>Eukaryota</taxon>
        <taxon>Fungi</taxon>
        <taxon>Dikarya</taxon>
        <taxon>Ascomycota</taxon>
        <taxon>Pezizomycotina</taxon>
        <taxon>Dothideomycetes</taxon>
        <taxon>Dothideomycetidae</taxon>
        <taxon>Dothideales</taxon>
        <taxon>Zalariaceae</taxon>
        <taxon>Zalaria</taxon>
    </lineage>
</organism>
<evidence type="ECO:0000313" key="2">
    <source>
        <dbReference type="Proteomes" id="UP001320706"/>
    </source>
</evidence>
<gene>
    <name evidence="1" type="ORF">M8818_001549</name>
</gene>
<evidence type="ECO:0000313" key="1">
    <source>
        <dbReference type="EMBL" id="KAK8217296.1"/>
    </source>
</evidence>
<name>A0ACC3SK28_9PEZI</name>
<accession>A0ACC3SK28</accession>
<protein>
    <submittedName>
        <fullName evidence="1">Uncharacterized protein</fullName>
    </submittedName>
</protein>
<sequence length="125" mass="13585">MHDVYTYARATLTGIHDFMLIDTRESLRNALVFLPIHILPLQPAQQDCLPCRANSSQQLSHTHFVQPTIGAVTKEGSVPAAFIRISGASRPNAGTHVPTTSSRTCLSQVACFTVRQMIITPGTSP</sequence>